<gene>
    <name evidence="2" type="ORF">QOZ93_000598</name>
</gene>
<name>A0ABU0JR05_HATLI</name>
<comment type="caution">
    <text evidence="2">The sequence shown here is derived from an EMBL/GenBank/DDBJ whole genome shotgun (WGS) entry which is preliminary data.</text>
</comment>
<evidence type="ECO:0000313" key="3">
    <source>
        <dbReference type="Proteomes" id="UP001224418"/>
    </source>
</evidence>
<dbReference type="Gene3D" id="3.40.630.30">
    <property type="match status" value="1"/>
</dbReference>
<dbReference type="PANTHER" id="PTHR31143:SF2">
    <property type="entry name" value="FR47-LIKE DOMAIN-CONTAINING PROTEIN-RELATED"/>
    <property type="match status" value="1"/>
</dbReference>
<evidence type="ECO:0000313" key="2">
    <source>
        <dbReference type="EMBL" id="MDQ0478870.1"/>
    </source>
</evidence>
<dbReference type="SUPFAM" id="SSF55729">
    <property type="entry name" value="Acyl-CoA N-acyltransferases (Nat)"/>
    <property type="match status" value="1"/>
</dbReference>
<dbReference type="Proteomes" id="UP001224418">
    <property type="component" value="Unassembled WGS sequence"/>
</dbReference>
<evidence type="ECO:0000259" key="1">
    <source>
        <dbReference type="PROSITE" id="PS51186"/>
    </source>
</evidence>
<dbReference type="InterPro" id="IPR027365">
    <property type="entry name" value="GNAT_acetyltra_YdfB-like"/>
</dbReference>
<reference evidence="2 3" key="1">
    <citation type="submission" date="2023-07" db="EMBL/GenBank/DDBJ databases">
        <title>Genomic Encyclopedia of Type Strains, Phase IV (KMG-IV): sequencing the most valuable type-strain genomes for metagenomic binning, comparative biology and taxonomic classification.</title>
        <authorList>
            <person name="Goeker M."/>
        </authorList>
    </citation>
    <scope>NUCLEOTIDE SEQUENCE [LARGE SCALE GENOMIC DNA]</scope>
    <source>
        <strain evidence="2 3">DSM 1400</strain>
    </source>
</reference>
<dbReference type="PROSITE" id="PS51186">
    <property type="entry name" value="GNAT"/>
    <property type="match status" value="1"/>
</dbReference>
<proteinExistence type="predicted"/>
<dbReference type="EMBL" id="JAUSWN010000003">
    <property type="protein sequence ID" value="MDQ0478870.1"/>
    <property type="molecule type" value="Genomic_DNA"/>
</dbReference>
<organism evidence="2 3">
    <name type="scientific">Hathewaya limosa</name>
    <name type="common">Clostridium limosum</name>
    <dbReference type="NCBI Taxonomy" id="1536"/>
    <lineage>
        <taxon>Bacteria</taxon>
        <taxon>Bacillati</taxon>
        <taxon>Bacillota</taxon>
        <taxon>Clostridia</taxon>
        <taxon>Eubacteriales</taxon>
        <taxon>Clostridiaceae</taxon>
        <taxon>Hathewaya</taxon>
    </lineage>
</organism>
<protein>
    <submittedName>
        <fullName evidence="2">GNAT family acetyltransferase</fullName>
    </submittedName>
</protein>
<dbReference type="InterPro" id="IPR000182">
    <property type="entry name" value="GNAT_dom"/>
</dbReference>
<sequence length="65" mass="7597">MVYTNEQYRNRGYGKQVTTGILNWCIENNVLPIYLVDEKNTYSIKLAESLGFKIKSKEIVVSYFI</sequence>
<dbReference type="Pfam" id="PF12746">
    <property type="entry name" value="GNAT_acetyltran"/>
    <property type="match status" value="1"/>
</dbReference>
<dbReference type="CDD" id="cd04301">
    <property type="entry name" value="NAT_SF"/>
    <property type="match status" value="1"/>
</dbReference>
<dbReference type="RefSeq" id="WP_307355054.1">
    <property type="nucleotide sequence ID" value="NZ_BAAACJ010000025.1"/>
</dbReference>
<feature type="domain" description="N-acetyltransferase" evidence="1">
    <location>
        <begin position="1"/>
        <end position="65"/>
    </location>
</feature>
<keyword evidence="3" id="KW-1185">Reference proteome</keyword>
<dbReference type="PANTHER" id="PTHR31143">
    <property type="match status" value="1"/>
</dbReference>
<dbReference type="InterPro" id="IPR016181">
    <property type="entry name" value="Acyl_CoA_acyltransferase"/>
</dbReference>
<accession>A0ABU0JR05</accession>